<dbReference type="Proteomes" id="UP000770661">
    <property type="component" value="Unassembled WGS sequence"/>
</dbReference>
<keyword evidence="2" id="KW-1185">Reference proteome</keyword>
<evidence type="ECO:0000313" key="1">
    <source>
        <dbReference type="EMBL" id="KAG0718874.1"/>
    </source>
</evidence>
<dbReference type="EMBL" id="JACEEZ010015376">
    <property type="protein sequence ID" value="KAG0718874.1"/>
    <property type="molecule type" value="Genomic_DNA"/>
</dbReference>
<protein>
    <submittedName>
        <fullName evidence="1">Uncharacterized protein</fullName>
    </submittedName>
</protein>
<sequence>MKRFWLEDKWHWLPTGTMTLRRVPTAEGTRHCSYLFFFIVFVHFVPSSCVVGETCNLHKLSPCSTNEVCVQVNQTTATCQCLPDFEVNEATGKCEDPEPPGGWWFC</sequence>
<dbReference type="AlphaFoldDB" id="A0A8J4Y793"/>
<organism evidence="1 2">
    <name type="scientific">Chionoecetes opilio</name>
    <name type="common">Atlantic snow crab</name>
    <name type="synonym">Cancer opilio</name>
    <dbReference type="NCBI Taxonomy" id="41210"/>
    <lineage>
        <taxon>Eukaryota</taxon>
        <taxon>Metazoa</taxon>
        <taxon>Ecdysozoa</taxon>
        <taxon>Arthropoda</taxon>
        <taxon>Crustacea</taxon>
        <taxon>Multicrustacea</taxon>
        <taxon>Malacostraca</taxon>
        <taxon>Eumalacostraca</taxon>
        <taxon>Eucarida</taxon>
        <taxon>Decapoda</taxon>
        <taxon>Pleocyemata</taxon>
        <taxon>Brachyura</taxon>
        <taxon>Eubrachyura</taxon>
        <taxon>Majoidea</taxon>
        <taxon>Majidae</taxon>
        <taxon>Chionoecetes</taxon>
    </lineage>
</organism>
<reference evidence="1" key="1">
    <citation type="submission" date="2020-07" db="EMBL/GenBank/DDBJ databases">
        <title>The High-quality genome of the commercially important snow crab, Chionoecetes opilio.</title>
        <authorList>
            <person name="Jeong J.-H."/>
            <person name="Ryu S."/>
        </authorList>
    </citation>
    <scope>NUCLEOTIDE SEQUENCE</scope>
    <source>
        <strain evidence="1">MADBK_172401_WGS</strain>
        <tissue evidence="1">Digestive gland</tissue>
    </source>
</reference>
<comment type="caution">
    <text evidence="1">The sequence shown here is derived from an EMBL/GenBank/DDBJ whole genome shotgun (WGS) entry which is preliminary data.</text>
</comment>
<gene>
    <name evidence="1" type="ORF">GWK47_051636</name>
</gene>
<dbReference type="OrthoDB" id="6362898at2759"/>
<accession>A0A8J4Y793</accession>
<evidence type="ECO:0000313" key="2">
    <source>
        <dbReference type="Proteomes" id="UP000770661"/>
    </source>
</evidence>
<name>A0A8J4Y793_CHIOP</name>
<proteinExistence type="predicted"/>